<organism evidence="9 10">
    <name type="scientific">Spirosoma oryzae</name>
    <dbReference type="NCBI Taxonomy" id="1469603"/>
    <lineage>
        <taxon>Bacteria</taxon>
        <taxon>Pseudomonadati</taxon>
        <taxon>Bacteroidota</taxon>
        <taxon>Cytophagia</taxon>
        <taxon>Cytophagales</taxon>
        <taxon>Cytophagaceae</taxon>
        <taxon>Spirosoma</taxon>
    </lineage>
</organism>
<dbReference type="OrthoDB" id="9801455at2"/>
<dbReference type="GO" id="GO:0004553">
    <property type="term" value="F:hydrolase activity, hydrolyzing O-glycosyl compounds"/>
    <property type="evidence" value="ECO:0007669"/>
    <property type="project" value="InterPro"/>
</dbReference>
<evidence type="ECO:0000259" key="8">
    <source>
        <dbReference type="Pfam" id="PF17851"/>
    </source>
</evidence>
<evidence type="ECO:0000256" key="4">
    <source>
        <dbReference type="PIRSR" id="PIRSR606710-2"/>
    </source>
</evidence>
<sequence length="529" mass="60091">MSLRIIRLLVLWSGSLIVPFTSSHAQEPEKRPGQATADRYHNPILPGDFQNTDVIRVGTTYYYISATKELSPGMLIMTSNDLVNWKPIGHAVNDLTQIHPRYNYDRMEGNSRGVWAGSIRHHNNRFYVYFTDPDYGLFVTTATRPEGPWSALTPVKKEAGWDDPCPFWDDNGEAYLVMTHFADTYKIRLFRMSRDGKALLDTGTVLYQGKGSEASKLYKINGYYYHFYSEVTPEGRIPFMARARTIQGPYTERRQLIHKAEGEPNQGGLVQTTGGSWYFVTHHGNAYWCGREASLLPVVWQDGWPLWGKPGTDGIGNMVWSAEKPRQTGPIDTLLTSDDFTSATLSPQWEWYFQPRTDKWSLTENPGFLRLYACKPLQPDQITKTTNVLTQRPLRTDKNVATVKMAIAQMVTGQAAGLALFGKTTGRIHVRRSDTGFRFICDQPATSTASETIDARTRYVWFRASWNKAGEAQFSYSTDGQHFENLGPVYQLTNFGNYLGAKLGLYTVNDTADRGFVDIDWFHYHAKRP</sequence>
<feature type="chain" id="PRO_5015631430" evidence="7">
    <location>
        <begin position="26"/>
        <end position="529"/>
    </location>
</feature>
<dbReference type="Gene3D" id="2.115.10.20">
    <property type="entry name" value="Glycosyl hydrolase domain, family 43"/>
    <property type="match status" value="1"/>
</dbReference>
<dbReference type="PANTHER" id="PTHR42812">
    <property type="entry name" value="BETA-XYLOSIDASE"/>
    <property type="match status" value="1"/>
</dbReference>
<keyword evidence="3 5" id="KW-0326">Glycosidase</keyword>
<dbReference type="EMBL" id="PVTE01000001">
    <property type="protein sequence ID" value="PRY47028.1"/>
    <property type="molecule type" value="Genomic_DNA"/>
</dbReference>
<feature type="signal peptide" evidence="7">
    <location>
        <begin position="1"/>
        <end position="25"/>
    </location>
</feature>
<dbReference type="SUPFAM" id="SSF49899">
    <property type="entry name" value="Concanavalin A-like lectins/glucanases"/>
    <property type="match status" value="1"/>
</dbReference>
<dbReference type="RefSeq" id="WP_106135794.1">
    <property type="nucleotide sequence ID" value="NZ_PVTE01000001.1"/>
</dbReference>
<feature type="site" description="Important for catalytic activity, responsible for pKa modulation of the active site Glu and correct orientation of both the proton donor and substrate" evidence="4">
    <location>
        <position position="163"/>
    </location>
</feature>
<dbReference type="InterPro" id="IPR006710">
    <property type="entry name" value="Glyco_hydro_43"/>
</dbReference>
<evidence type="ECO:0000256" key="1">
    <source>
        <dbReference type="ARBA" id="ARBA00009865"/>
    </source>
</evidence>
<dbReference type="SUPFAM" id="SSF75005">
    <property type="entry name" value="Arabinanase/levansucrase/invertase"/>
    <property type="match status" value="1"/>
</dbReference>
<evidence type="ECO:0000256" key="5">
    <source>
        <dbReference type="RuleBase" id="RU361187"/>
    </source>
</evidence>
<dbReference type="Proteomes" id="UP000238375">
    <property type="component" value="Unassembled WGS sequence"/>
</dbReference>
<dbReference type="Pfam" id="PF17851">
    <property type="entry name" value="GH43_C2"/>
    <property type="match status" value="1"/>
</dbReference>
<evidence type="ECO:0000256" key="6">
    <source>
        <dbReference type="SAM" id="MobiDB-lite"/>
    </source>
</evidence>
<dbReference type="CDD" id="cd09001">
    <property type="entry name" value="GH43_FsAxh1-like"/>
    <property type="match status" value="1"/>
</dbReference>
<dbReference type="GO" id="GO:0005975">
    <property type="term" value="P:carbohydrate metabolic process"/>
    <property type="evidence" value="ECO:0007669"/>
    <property type="project" value="InterPro"/>
</dbReference>
<keyword evidence="2 5" id="KW-0378">Hydrolase</keyword>
<evidence type="ECO:0000256" key="3">
    <source>
        <dbReference type="ARBA" id="ARBA00023295"/>
    </source>
</evidence>
<dbReference type="InterPro" id="IPR023296">
    <property type="entry name" value="Glyco_hydro_beta-prop_sf"/>
</dbReference>
<feature type="domain" description="Beta-xylosidase C-terminal Concanavalin A-like" evidence="8">
    <location>
        <begin position="337"/>
        <end position="524"/>
    </location>
</feature>
<reference evidence="9 10" key="1">
    <citation type="submission" date="2018-03" db="EMBL/GenBank/DDBJ databases">
        <title>Genomic Encyclopedia of Archaeal and Bacterial Type Strains, Phase II (KMG-II): from individual species to whole genera.</title>
        <authorList>
            <person name="Goeker M."/>
        </authorList>
    </citation>
    <scope>NUCLEOTIDE SEQUENCE [LARGE SCALE GENOMIC DNA]</scope>
    <source>
        <strain evidence="9 10">DSM 28354</strain>
    </source>
</reference>
<dbReference type="InterPro" id="IPR041542">
    <property type="entry name" value="GH43_C2"/>
</dbReference>
<dbReference type="AlphaFoldDB" id="A0A2T0TNC0"/>
<dbReference type="InterPro" id="IPR051795">
    <property type="entry name" value="Glycosyl_Hydrlase_43"/>
</dbReference>
<dbReference type="Gene3D" id="2.60.120.200">
    <property type="match status" value="1"/>
</dbReference>
<evidence type="ECO:0000256" key="2">
    <source>
        <dbReference type="ARBA" id="ARBA00022801"/>
    </source>
</evidence>
<feature type="region of interest" description="Disordered" evidence="6">
    <location>
        <begin position="23"/>
        <end position="44"/>
    </location>
</feature>
<gene>
    <name evidence="9" type="ORF">CLV58_10192</name>
</gene>
<comment type="caution">
    <text evidence="9">The sequence shown here is derived from an EMBL/GenBank/DDBJ whole genome shotgun (WGS) entry which is preliminary data.</text>
</comment>
<keyword evidence="7" id="KW-0732">Signal</keyword>
<accession>A0A2T0TNC0</accession>
<dbReference type="InterPro" id="IPR013320">
    <property type="entry name" value="ConA-like_dom_sf"/>
</dbReference>
<protein>
    <submittedName>
        <fullName evidence="9">Beta-xylosidase</fullName>
    </submittedName>
</protein>
<evidence type="ECO:0000313" key="9">
    <source>
        <dbReference type="EMBL" id="PRY47028.1"/>
    </source>
</evidence>
<evidence type="ECO:0000256" key="7">
    <source>
        <dbReference type="SAM" id="SignalP"/>
    </source>
</evidence>
<comment type="similarity">
    <text evidence="1 5">Belongs to the glycosyl hydrolase 43 family.</text>
</comment>
<evidence type="ECO:0000313" key="10">
    <source>
        <dbReference type="Proteomes" id="UP000238375"/>
    </source>
</evidence>
<name>A0A2T0TNC0_9BACT</name>
<proteinExistence type="inferred from homology"/>
<dbReference type="PANTHER" id="PTHR42812:SF12">
    <property type="entry name" value="BETA-XYLOSIDASE-RELATED"/>
    <property type="match status" value="1"/>
</dbReference>
<keyword evidence="10" id="KW-1185">Reference proteome</keyword>
<dbReference type="Pfam" id="PF04616">
    <property type="entry name" value="Glyco_hydro_43"/>
    <property type="match status" value="1"/>
</dbReference>